<evidence type="ECO:0000259" key="2">
    <source>
        <dbReference type="SMART" id="SM01052"/>
    </source>
</evidence>
<accession>A0A8C2CGK0</accession>
<dbReference type="Proteomes" id="UP000694701">
    <property type="component" value="Unplaced"/>
</dbReference>
<dbReference type="SMART" id="SM01052">
    <property type="entry name" value="CAP_GLY"/>
    <property type="match status" value="1"/>
</dbReference>
<feature type="region of interest" description="Disordered" evidence="1">
    <location>
        <begin position="114"/>
        <end position="135"/>
    </location>
</feature>
<dbReference type="PANTHER" id="PTHR13958:SF3">
    <property type="entry name" value="CAP-GLY DOMAIN-CONTAINING PROTEIN-RELATED"/>
    <property type="match status" value="1"/>
</dbReference>
<dbReference type="InterPro" id="IPR028750">
    <property type="entry name" value="CEP350/CC187"/>
</dbReference>
<evidence type="ECO:0000313" key="3">
    <source>
        <dbReference type="Ensembl" id="ENSCCRP00020011683.1"/>
    </source>
</evidence>
<dbReference type="InterPro" id="IPR000938">
    <property type="entry name" value="CAP-Gly_domain"/>
</dbReference>
<protein>
    <recommendedName>
        <fullName evidence="2">CAP-Gly domain-containing protein</fullName>
    </recommendedName>
</protein>
<dbReference type="Pfam" id="PF01302">
    <property type="entry name" value="CAP_GLY"/>
    <property type="match status" value="1"/>
</dbReference>
<feature type="domain" description="CAP-Gly" evidence="2">
    <location>
        <begin position="15"/>
        <end position="78"/>
    </location>
</feature>
<dbReference type="InterPro" id="IPR036859">
    <property type="entry name" value="CAP-Gly_dom_sf"/>
</dbReference>
<proteinExistence type="predicted"/>
<dbReference type="AlphaFoldDB" id="A0A8C2CGK0"/>
<evidence type="ECO:0000256" key="1">
    <source>
        <dbReference type="SAM" id="MobiDB-lite"/>
    </source>
</evidence>
<dbReference type="PANTHER" id="PTHR13958">
    <property type="entry name" value="CENTROSOME-ASSOCIATED PROTEIN 350"/>
    <property type="match status" value="1"/>
</dbReference>
<dbReference type="Ensembl" id="ENSCCRT00020012933.1">
    <property type="protein sequence ID" value="ENSCCRP00020011683.1"/>
    <property type="gene ID" value="ENSCCRG00020005867.1"/>
</dbReference>
<reference evidence="3" key="1">
    <citation type="submission" date="2025-08" db="UniProtKB">
        <authorList>
            <consortium name="Ensembl"/>
        </authorList>
    </citation>
    <scope>IDENTIFICATION</scope>
</reference>
<sequence length="135" mass="14965">MPVLSVMDELPSFCIGDRVLVSNIQPGTLRFKGQTNFANGFWAGVELDNPEGSNNGTYDGVVYFECSEKHGIFESPVLGTSGQEELAKRLAELELSRELFDVLGDEQDWFDEDFGLSSRKQQQKQKPQQDGISGA</sequence>
<name>A0A8C2CGK0_CYPCA</name>
<evidence type="ECO:0000313" key="4">
    <source>
        <dbReference type="Proteomes" id="UP000694701"/>
    </source>
</evidence>
<organism evidence="3 4">
    <name type="scientific">Cyprinus carpio</name>
    <name type="common">Common carp</name>
    <dbReference type="NCBI Taxonomy" id="7962"/>
    <lineage>
        <taxon>Eukaryota</taxon>
        <taxon>Metazoa</taxon>
        <taxon>Chordata</taxon>
        <taxon>Craniata</taxon>
        <taxon>Vertebrata</taxon>
        <taxon>Euteleostomi</taxon>
        <taxon>Actinopterygii</taxon>
        <taxon>Neopterygii</taxon>
        <taxon>Teleostei</taxon>
        <taxon>Ostariophysi</taxon>
        <taxon>Cypriniformes</taxon>
        <taxon>Cyprinidae</taxon>
        <taxon>Cyprininae</taxon>
        <taxon>Cyprinus</taxon>
    </lineage>
</organism>
<dbReference type="GO" id="GO:0008017">
    <property type="term" value="F:microtubule binding"/>
    <property type="evidence" value="ECO:0007669"/>
    <property type="project" value="InterPro"/>
</dbReference>
<dbReference type="SUPFAM" id="SSF74924">
    <property type="entry name" value="Cap-Gly domain"/>
    <property type="match status" value="1"/>
</dbReference>
<dbReference type="Gene3D" id="2.30.30.190">
    <property type="entry name" value="CAP Gly-rich-like domain"/>
    <property type="match status" value="1"/>
</dbReference>
<dbReference type="GO" id="GO:0005813">
    <property type="term" value="C:centrosome"/>
    <property type="evidence" value="ECO:0007669"/>
    <property type="project" value="InterPro"/>
</dbReference>
<dbReference type="GO" id="GO:0034453">
    <property type="term" value="P:microtubule anchoring"/>
    <property type="evidence" value="ECO:0007669"/>
    <property type="project" value="InterPro"/>
</dbReference>